<dbReference type="OrthoDB" id="8819631at2"/>
<evidence type="ECO:0000313" key="3">
    <source>
        <dbReference type="Proteomes" id="UP000199317"/>
    </source>
</evidence>
<evidence type="ECO:0000313" key="2">
    <source>
        <dbReference type="EMBL" id="SDP35249.1"/>
    </source>
</evidence>
<feature type="region of interest" description="Disordered" evidence="1">
    <location>
        <begin position="1"/>
        <end position="24"/>
    </location>
</feature>
<evidence type="ECO:0000256" key="1">
    <source>
        <dbReference type="SAM" id="MobiDB-lite"/>
    </source>
</evidence>
<protein>
    <submittedName>
        <fullName evidence="2">Uncharacterized protein</fullName>
    </submittedName>
</protein>
<feature type="compositionally biased region" description="Low complexity" evidence="1">
    <location>
        <begin position="1"/>
        <end position="18"/>
    </location>
</feature>
<accession>A0A1H0S101</accession>
<dbReference type="Proteomes" id="UP000199317">
    <property type="component" value="Unassembled WGS sequence"/>
</dbReference>
<organism evidence="2 3">
    <name type="scientific">Paracidovorax cattleyae</name>
    <dbReference type="NCBI Taxonomy" id="80868"/>
    <lineage>
        <taxon>Bacteria</taxon>
        <taxon>Pseudomonadati</taxon>
        <taxon>Pseudomonadota</taxon>
        <taxon>Betaproteobacteria</taxon>
        <taxon>Burkholderiales</taxon>
        <taxon>Comamonadaceae</taxon>
        <taxon>Paracidovorax</taxon>
    </lineage>
</organism>
<dbReference type="AlphaFoldDB" id="A0A1H0S101"/>
<dbReference type="RefSeq" id="WP_092834508.1">
    <property type="nucleotide sequence ID" value="NZ_CP028290.1"/>
</dbReference>
<dbReference type="EMBL" id="FNJL01000011">
    <property type="protein sequence ID" value="SDP35249.1"/>
    <property type="molecule type" value="Genomic_DNA"/>
</dbReference>
<sequence length="127" mass="13583">MDATTTAPDAPARAALPAFVMPPDSPGEPFDARALLARYVLRDFSQAVAEVEQALLSAQDDGAPASAEAPGEEARREFARQFVAGAWLNRHNPGWDPRRPETHQPLPDDPLVALLQEMAGREAGATA</sequence>
<proteinExistence type="predicted"/>
<keyword evidence="3" id="KW-1185">Reference proteome</keyword>
<reference evidence="3" key="1">
    <citation type="submission" date="2016-10" db="EMBL/GenBank/DDBJ databases">
        <authorList>
            <person name="Varghese N."/>
            <person name="Submissions S."/>
        </authorList>
    </citation>
    <scope>NUCLEOTIDE SEQUENCE [LARGE SCALE GENOMIC DNA]</scope>
    <source>
        <strain evidence="3">DSM 17101</strain>
    </source>
</reference>
<name>A0A1H0S101_9BURK</name>
<gene>
    <name evidence="2" type="ORF">SAMN04489708_11151</name>
</gene>